<feature type="chain" id="PRO_5019510281" evidence="5">
    <location>
        <begin position="21"/>
        <end position="91"/>
    </location>
</feature>
<dbReference type="GO" id="GO:0001518">
    <property type="term" value="C:voltage-gated sodium channel complex"/>
    <property type="evidence" value="ECO:0007669"/>
    <property type="project" value="TreeGrafter"/>
</dbReference>
<dbReference type="PANTHER" id="PTHR10037">
    <property type="entry name" value="VOLTAGE-GATED CATION CHANNEL CALCIUM AND SODIUM"/>
    <property type="match status" value="1"/>
</dbReference>
<evidence type="ECO:0000256" key="2">
    <source>
        <dbReference type="ARBA" id="ARBA00022692"/>
    </source>
</evidence>
<dbReference type="SUPFAM" id="SSF81324">
    <property type="entry name" value="Voltage-gated potassium channels"/>
    <property type="match status" value="1"/>
</dbReference>
<organism evidence="7 8">
    <name type="scientific">Acipenser ruthenus</name>
    <name type="common">Sterlet sturgeon</name>
    <dbReference type="NCBI Taxonomy" id="7906"/>
    <lineage>
        <taxon>Eukaryota</taxon>
        <taxon>Metazoa</taxon>
        <taxon>Chordata</taxon>
        <taxon>Craniata</taxon>
        <taxon>Vertebrata</taxon>
        <taxon>Euteleostomi</taxon>
        <taxon>Actinopterygii</taxon>
        <taxon>Chondrostei</taxon>
        <taxon>Acipenseriformes</taxon>
        <taxon>Acipenseridae</taxon>
        <taxon>Acipenser</taxon>
    </lineage>
</organism>
<dbReference type="Gene3D" id="1.20.120.350">
    <property type="entry name" value="Voltage-gated potassium channels. Chain C"/>
    <property type="match status" value="1"/>
</dbReference>
<dbReference type="Proteomes" id="UP000289886">
    <property type="component" value="Unassembled WGS sequence"/>
</dbReference>
<dbReference type="PANTHER" id="PTHR10037:SF209">
    <property type="entry name" value="VOLTAGE-DEPENDENT T-TYPE CALCIUM CHANNEL SUBUNIT ALPHA"/>
    <property type="match status" value="1"/>
</dbReference>
<accession>A0A444U039</accession>
<evidence type="ECO:0000256" key="5">
    <source>
        <dbReference type="SAM" id="SignalP"/>
    </source>
</evidence>
<protein>
    <submittedName>
        <fullName evidence="7">Voltage-dependent T-type calcium channel subunit alpha-1I</fullName>
    </submittedName>
</protein>
<dbReference type="Pfam" id="PF00520">
    <property type="entry name" value="Ion_trans"/>
    <property type="match status" value="1"/>
</dbReference>
<feature type="signal peptide" evidence="5">
    <location>
        <begin position="1"/>
        <end position="20"/>
    </location>
</feature>
<dbReference type="EMBL" id="SCEB01215625">
    <property type="protein sequence ID" value="RXM28553.1"/>
    <property type="molecule type" value="Genomic_DNA"/>
</dbReference>
<feature type="domain" description="Ion transport" evidence="6">
    <location>
        <begin position="31"/>
        <end position="91"/>
    </location>
</feature>
<dbReference type="GO" id="GO:0086010">
    <property type="term" value="P:membrane depolarization during action potential"/>
    <property type="evidence" value="ECO:0007669"/>
    <property type="project" value="TreeGrafter"/>
</dbReference>
<dbReference type="FunFam" id="1.20.120.350:FF:000110">
    <property type="entry name" value="Sodium channel protein"/>
    <property type="match status" value="1"/>
</dbReference>
<reference evidence="7 8" key="1">
    <citation type="submission" date="2019-01" db="EMBL/GenBank/DDBJ databases">
        <title>Draft Genome and Complete Hox-Cluster Characterization of the Sterlet Sturgeon (Acipenser ruthenus).</title>
        <authorList>
            <person name="Wei Q."/>
        </authorList>
    </citation>
    <scope>NUCLEOTIDE SEQUENCE [LARGE SCALE GENOMIC DNA]</scope>
    <source>
        <strain evidence="7">WHYD16114868_AA</strain>
        <tissue evidence="7">Blood</tissue>
    </source>
</reference>
<dbReference type="AlphaFoldDB" id="A0A444U039"/>
<dbReference type="GO" id="GO:0005248">
    <property type="term" value="F:voltage-gated sodium channel activity"/>
    <property type="evidence" value="ECO:0007669"/>
    <property type="project" value="TreeGrafter"/>
</dbReference>
<dbReference type="InterPro" id="IPR043203">
    <property type="entry name" value="VGCC_Ca_Na"/>
</dbReference>
<comment type="caution">
    <text evidence="7">The sequence shown here is derived from an EMBL/GenBank/DDBJ whole genome shotgun (WGS) entry which is preliminary data.</text>
</comment>
<gene>
    <name evidence="7" type="ORF">EOD39_19878</name>
</gene>
<evidence type="ECO:0000313" key="8">
    <source>
        <dbReference type="Proteomes" id="UP000289886"/>
    </source>
</evidence>
<keyword evidence="3" id="KW-1133">Transmembrane helix</keyword>
<dbReference type="GO" id="GO:0008332">
    <property type="term" value="F:low voltage-gated calcium channel activity"/>
    <property type="evidence" value="ECO:0007669"/>
    <property type="project" value="TreeGrafter"/>
</dbReference>
<proteinExistence type="predicted"/>
<keyword evidence="4" id="KW-0472">Membrane</keyword>
<dbReference type="InterPro" id="IPR005821">
    <property type="entry name" value="Ion_trans_dom"/>
</dbReference>
<evidence type="ECO:0000313" key="7">
    <source>
        <dbReference type="EMBL" id="RXM28553.1"/>
    </source>
</evidence>
<dbReference type="GO" id="GO:0070509">
    <property type="term" value="P:calcium ion import"/>
    <property type="evidence" value="ECO:0007669"/>
    <property type="project" value="TreeGrafter"/>
</dbReference>
<sequence>MFDYMVLAFIFLNCITVALERPEIPPRSLVVAMGLYFGEQTYLRSSWNILDGFLVFVSLIDIVVSMASAGGAKILGVLRVLRLLRTLRPLR</sequence>
<evidence type="ECO:0000259" key="6">
    <source>
        <dbReference type="Pfam" id="PF00520"/>
    </source>
</evidence>
<dbReference type="InterPro" id="IPR027359">
    <property type="entry name" value="Volt_channel_dom_sf"/>
</dbReference>
<evidence type="ECO:0000256" key="3">
    <source>
        <dbReference type="ARBA" id="ARBA00022989"/>
    </source>
</evidence>
<name>A0A444U039_ACIRT</name>
<dbReference type="GO" id="GO:0045956">
    <property type="term" value="P:positive regulation of calcium ion-dependent exocytosis"/>
    <property type="evidence" value="ECO:0007669"/>
    <property type="project" value="TreeGrafter"/>
</dbReference>
<dbReference type="GO" id="GO:0043005">
    <property type="term" value="C:neuron projection"/>
    <property type="evidence" value="ECO:0007669"/>
    <property type="project" value="TreeGrafter"/>
</dbReference>
<evidence type="ECO:0000256" key="4">
    <source>
        <dbReference type="ARBA" id="ARBA00023136"/>
    </source>
</evidence>
<keyword evidence="8" id="KW-1185">Reference proteome</keyword>
<keyword evidence="5" id="KW-0732">Signal</keyword>
<keyword evidence="2" id="KW-0812">Transmembrane</keyword>
<comment type="subcellular location">
    <subcellularLocation>
        <location evidence="1">Membrane</location>
        <topology evidence="1">Multi-pass membrane protein</topology>
    </subcellularLocation>
</comment>
<evidence type="ECO:0000256" key="1">
    <source>
        <dbReference type="ARBA" id="ARBA00004141"/>
    </source>
</evidence>